<keyword evidence="3" id="KW-1185">Reference proteome</keyword>
<comment type="caution">
    <text evidence="2">The sequence shown here is derived from an EMBL/GenBank/DDBJ whole genome shotgun (WGS) entry which is preliminary data.</text>
</comment>
<protein>
    <submittedName>
        <fullName evidence="2">Rhodopsin-like protein</fullName>
    </submittedName>
</protein>
<dbReference type="OrthoDB" id="9990906at2759"/>
<dbReference type="Gene3D" id="1.20.1070.10">
    <property type="entry name" value="Rhodopsin 7-helix transmembrane proteins"/>
    <property type="match status" value="1"/>
</dbReference>
<name>A0A3M7SS09_BRAPC</name>
<dbReference type="AlphaFoldDB" id="A0A3M7SS09"/>
<reference evidence="2 3" key="1">
    <citation type="journal article" date="2018" name="Sci. Rep.">
        <title>Genomic signatures of local adaptation to the degree of environmental predictability in rotifers.</title>
        <authorList>
            <person name="Franch-Gras L."/>
            <person name="Hahn C."/>
            <person name="Garcia-Roger E.M."/>
            <person name="Carmona M.J."/>
            <person name="Serra M."/>
            <person name="Gomez A."/>
        </authorList>
    </citation>
    <scope>NUCLEOTIDE SEQUENCE [LARGE SCALE GENOMIC DNA]</scope>
    <source>
        <strain evidence="2">HYR1</strain>
    </source>
</reference>
<feature type="transmembrane region" description="Helical" evidence="1">
    <location>
        <begin position="212"/>
        <end position="232"/>
    </location>
</feature>
<keyword evidence="1" id="KW-0472">Membrane</keyword>
<organism evidence="2 3">
    <name type="scientific">Brachionus plicatilis</name>
    <name type="common">Marine rotifer</name>
    <name type="synonym">Brachionus muelleri</name>
    <dbReference type="NCBI Taxonomy" id="10195"/>
    <lineage>
        <taxon>Eukaryota</taxon>
        <taxon>Metazoa</taxon>
        <taxon>Spiralia</taxon>
        <taxon>Gnathifera</taxon>
        <taxon>Rotifera</taxon>
        <taxon>Eurotatoria</taxon>
        <taxon>Monogononta</taxon>
        <taxon>Pseudotrocha</taxon>
        <taxon>Ploima</taxon>
        <taxon>Brachionidae</taxon>
        <taxon>Brachionus</taxon>
    </lineage>
</organism>
<accession>A0A3M7SS09</accession>
<gene>
    <name evidence="2" type="ORF">BpHYR1_023330</name>
</gene>
<evidence type="ECO:0000256" key="1">
    <source>
        <dbReference type="SAM" id="Phobius"/>
    </source>
</evidence>
<dbReference type="EMBL" id="REGN01000871">
    <property type="protein sequence ID" value="RNA38430.1"/>
    <property type="molecule type" value="Genomic_DNA"/>
</dbReference>
<sequence>MSNPIVLIQEILAYYGIFLIIIGTLSNLVNFYICICLRSNQTFIFLSYLTILNILIIYHWNADYILRFLFGIDWLNFSILVCKLLNFIQYSSSQSAAWILVLISGEQFLSAKIKLWRIPFVTMLYFNLMLWIELNKSKARFKYLSTSGDNAAKNITKSIMMTCLLFVLMTLPNAVVSLMYTFLAKSDVGFLIIRIGDLLSFTIHGFNLFINLYTNLFIMNFLLLIAVLIFFLNQFEGVQILPADISMRIEPKPLFEQVQVVQANIQDNKKKITRRKIKI</sequence>
<feature type="transmembrane region" description="Helical" evidence="1">
    <location>
        <begin position="42"/>
        <end position="62"/>
    </location>
</feature>
<feature type="transmembrane region" description="Helical" evidence="1">
    <location>
        <begin position="12"/>
        <end position="35"/>
    </location>
</feature>
<dbReference type="Proteomes" id="UP000276133">
    <property type="component" value="Unassembled WGS sequence"/>
</dbReference>
<keyword evidence="1" id="KW-1133">Transmembrane helix</keyword>
<evidence type="ECO:0000313" key="3">
    <source>
        <dbReference type="Proteomes" id="UP000276133"/>
    </source>
</evidence>
<evidence type="ECO:0000313" key="2">
    <source>
        <dbReference type="EMBL" id="RNA38430.1"/>
    </source>
</evidence>
<keyword evidence="1" id="KW-0812">Transmembrane</keyword>
<proteinExistence type="predicted"/>
<feature type="transmembrane region" description="Helical" evidence="1">
    <location>
        <begin position="154"/>
        <end position="176"/>
    </location>
</feature>
<dbReference type="SUPFAM" id="SSF81321">
    <property type="entry name" value="Family A G protein-coupled receptor-like"/>
    <property type="match status" value="1"/>
</dbReference>
<feature type="transmembrane region" description="Helical" evidence="1">
    <location>
        <begin position="115"/>
        <end position="134"/>
    </location>
</feature>